<gene>
    <name evidence="2" type="ORF">B7P43_G13310</name>
</gene>
<feature type="non-terminal residue" evidence="2">
    <location>
        <position position="253"/>
    </location>
</feature>
<organism evidence="2 3">
    <name type="scientific">Cryptotermes secundus</name>
    <dbReference type="NCBI Taxonomy" id="105785"/>
    <lineage>
        <taxon>Eukaryota</taxon>
        <taxon>Metazoa</taxon>
        <taxon>Ecdysozoa</taxon>
        <taxon>Arthropoda</taxon>
        <taxon>Hexapoda</taxon>
        <taxon>Insecta</taxon>
        <taxon>Pterygota</taxon>
        <taxon>Neoptera</taxon>
        <taxon>Polyneoptera</taxon>
        <taxon>Dictyoptera</taxon>
        <taxon>Blattodea</taxon>
        <taxon>Blattoidea</taxon>
        <taxon>Termitoidae</taxon>
        <taxon>Kalotermitidae</taxon>
        <taxon>Cryptotermitinae</taxon>
        <taxon>Cryptotermes</taxon>
    </lineage>
</organism>
<dbReference type="OrthoDB" id="6355685at2759"/>
<accession>A0A2J7R796</accession>
<keyword evidence="3" id="KW-1185">Reference proteome</keyword>
<name>A0A2J7R796_9NEOP</name>
<comment type="caution">
    <text evidence="2">The sequence shown here is derived from an EMBL/GenBank/DDBJ whole genome shotgun (WGS) entry which is preliminary data.</text>
</comment>
<reference evidence="2 3" key="1">
    <citation type="submission" date="2017-12" db="EMBL/GenBank/DDBJ databases">
        <title>Hemimetabolous genomes reveal molecular basis of termite eusociality.</title>
        <authorList>
            <person name="Harrison M.C."/>
            <person name="Jongepier E."/>
            <person name="Robertson H.M."/>
            <person name="Arning N."/>
            <person name="Bitard-Feildel T."/>
            <person name="Chao H."/>
            <person name="Childers C.P."/>
            <person name="Dinh H."/>
            <person name="Doddapaneni H."/>
            <person name="Dugan S."/>
            <person name="Gowin J."/>
            <person name="Greiner C."/>
            <person name="Han Y."/>
            <person name="Hu H."/>
            <person name="Hughes D.S.T."/>
            <person name="Huylmans A.-K."/>
            <person name="Kemena C."/>
            <person name="Kremer L.P.M."/>
            <person name="Lee S.L."/>
            <person name="Lopez-Ezquerra A."/>
            <person name="Mallet L."/>
            <person name="Monroy-Kuhn J.M."/>
            <person name="Moser A."/>
            <person name="Murali S.C."/>
            <person name="Muzny D.M."/>
            <person name="Otani S."/>
            <person name="Piulachs M.-D."/>
            <person name="Poelchau M."/>
            <person name="Qu J."/>
            <person name="Schaub F."/>
            <person name="Wada-Katsumata A."/>
            <person name="Worley K.C."/>
            <person name="Xie Q."/>
            <person name="Ylla G."/>
            <person name="Poulsen M."/>
            <person name="Gibbs R.A."/>
            <person name="Schal C."/>
            <person name="Richards S."/>
            <person name="Belles X."/>
            <person name="Korb J."/>
            <person name="Bornberg-Bauer E."/>
        </authorList>
    </citation>
    <scope>NUCLEOTIDE SEQUENCE [LARGE SCALE GENOMIC DNA]</scope>
    <source>
        <tissue evidence="2">Whole body</tissue>
    </source>
</reference>
<dbReference type="Proteomes" id="UP000235965">
    <property type="component" value="Unassembled WGS sequence"/>
</dbReference>
<dbReference type="AlphaFoldDB" id="A0A2J7R796"/>
<evidence type="ECO:0000313" key="3">
    <source>
        <dbReference type="Proteomes" id="UP000235965"/>
    </source>
</evidence>
<feature type="region of interest" description="Disordered" evidence="1">
    <location>
        <begin position="192"/>
        <end position="217"/>
    </location>
</feature>
<dbReference type="EMBL" id="NEVH01006738">
    <property type="protein sequence ID" value="PNF36703.1"/>
    <property type="molecule type" value="Genomic_DNA"/>
</dbReference>
<sequence>MCDDQVSGLQKTQQSIATRLPKIVLQKAEEIFPSLKGIMICLGSQKDVPGSYVEALALSYHNGVPAVNIKVEEFSDMEDGEDPVPMTILGTKAEYEKDSPGLHSEACSSSSRSGVQAVNIKIEESSDIEDSEDPVPMTLVGIKAEYEEDAPASHSETCASPSLSGDQAFNIKVEEFSDIEDREDPVPMPVEGIKAEYEDSLDSQEDEPASHSEACASSSLDGVQAVYIKVEEFSDIEDSKDSEPMAVVGIKAE</sequence>
<evidence type="ECO:0000313" key="2">
    <source>
        <dbReference type="EMBL" id="PNF36703.1"/>
    </source>
</evidence>
<evidence type="ECO:0000256" key="1">
    <source>
        <dbReference type="SAM" id="MobiDB-lite"/>
    </source>
</evidence>
<feature type="compositionally biased region" description="Acidic residues" evidence="1">
    <location>
        <begin position="198"/>
        <end position="207"/>
    </location>
</feature>
<proteinExistence type="predicted"/>
<protein>
    <submittedName>
        <fullName evidence="2">Uncharacterized protein</fullName>
    </submittedName>
</protein>